<dbReference type="EMBL" id="JACOGD010000010">
    <property type="protein sequence ID" value="MBC3933367.1"/>
    <property type="molecule type" value="Genomic_DNA"/>
</dbReference>
<comment type="caution">
    <text evidence="1">The sequence shown here is derived from an EMBL/GenBank/DDBJ whole genome shotgun (WGS) entry which is preliminary data.</text>
</comment>
<dbReference type="InterPro" id="IPR025234">
    <property type="entry name" value="YjzH-like"/>
</dbReference>
<organism evidence="1 2">
    <name type="scientific">Undibacterium curvum</name>
    <dbReference type="NCBI Taxonomy" id="2762294"/>
    <lineage>
        <taxon>Bacteria</taxon>
        <taxon>Pseudomonadati</taxon>
        <taxon>Pseudomonadota</taxon>
        <taxon>Betaproteobacteria</taxon>
        <taxon>Burkholderiales</taxon>
        <taxon>Oxalobacteraceae</taxon>
        <taxon>Undibacterium</taxon>
    </lineage>
</organism>
<accession>A0ABR7A927</accession>
<gene>
    <name evidence="1" type="ORF">H8K43_16940</name>
</gene>
<reference evidence="1 2" key="1">
    <citation type="submission" date="2020-08" db="EMBL/GenBank/DDBJ databases">
        <title>Novel species isolated from subtropical streams in China.</title>
        <authorList>
            <person name="Lu H."/>
        </authorList>
    </citation>
    <scope>NUCLEOTIDE SEQUENCE [LARGE SCALE GENOMIC DNA]</scope>
    <source>
        <strain evidence="1 2">CY22W</strain>
    </source>
</reference>
<evidence type="ECO:0000313" key="2">
    <source>
        <dbReference type="Proteomes" id="UP000654304"/>
    </source>
</evidence>
<proteinExistence type="predicted"/>
<evidence type="ECO:0000313" key="1">
    <source>
        <dbReference type="EMBL" id="MBC3933367.1"/>
    </source>
</evidence>
<dbReference type="Proteomes" id="UP000654304">
    <property type="component" value="Unassembled WGS sequence"/>
</dbReference>
<sequence length="67" mass="7648">MRKWEYKSVTSCYLNGTGNLSELAESLEQQLNDYGRQGWELIHIAGLHNHFAKSPVLVFKRPLAETA</sequence>
<dbReference type="Pfam" id="PF13783">
    <property type="entry name" value="DUF4177"/>
    <property type="match status" value="1"/>
</dbReference>
<dbReference type="RefSeq" id="WP_186904950.1">
    <property type="nucleotide sequence ID" value="NZ_JACOGD010000010.1"/>
</dbReference>
<protein>
    <submittedName>
        <fullName evidence="1">DUF4177 domain-containing protein</fullName>
    </submittedName>
</protein>
<keyword evidence="2" id="KW-1185">Reference proteome</keyword>
<name>A0ABR7A927_9BURK</name>